<keyword evidence="2" id="KW-1185">Reference proteome</keyword>
<dbReference type="EMBL" id="JANPWB010000010">
    <property type="protein sequence ID" value="KAJ1134169.1"/>
    <property type="molecule type" value="Genomic_DNA"/>
</dbReference>
<proteinExistence type="predicted"/>
<evidence type="ECO:0000313" key="1">
    <source>
        <dbReference type="EMBL" id="KAJ1134169.1"/>
    </source>
</evidence>
<protein>
    <submittedName>
        <fullName evidence="1">Uncharacterized protein</fullName>
    </submittedName>
</protein>
<dbReference type="AlphaFoldDB" id="A0AAV7Q3P4"/>
<organism evidence="1 2">
    <name type="scientific">Pleurodeles waltl</name>
    <name type="common">Iberian ribbed newt</name>
    <dbReference type="NCBI Taxonomy" id="8319"/>
    <lineage>
        <taxon>Eukaryota</taxon>
        <taxon>Metazoa</taxon>
        <taxon>Chordata</taxon>
        <taxon>Craniata</taxon>
        <taxon>Vertebrata</taxon>
        <taxon>Euteleostomi</taxon>
        <taxon>Amphibia</taxon>
        <taxon>Batrachia</taxon>
        <taxon>Caudata</taxon>
        <taxon>Salamandroidea</taxon>
        <taxon>Salamandridae</taxon>
        <taxon>Pleurodelinae</taxon>
        <taxon>Pleurodeles</taxon>
    </lineage>
</organism>
<gene>
    <name evidence="1" type="ORF">NDU88_000629</name>
</gene>
<comment type="caution">
    <text evidence="1">The sequence shown here is derived from an EMBL/GenBank/DDBJ whole genome shotgun (WGS) entry which is preliminary data.</text>
</comment>
<name>A0AAV7Q3P4_PLEWA</name>
<accession>A0AAV7Q3P4</accession>
<reference evidence="1" key="1">
    <citation type="journal article" date="2022" name="bioRxiv">
        <title>Sequencing and chromosome-scale assembly of the giantPleurodeles waltlgenome.</title>
        <authorList>
            <person name="Brown T."/>
            <person name="Elewa A."/>
            <person name="Iarovenko S."/>
            <person name="Subramanian E."/>
            <person name="Araus A.J."/>
            <person name="Petzold A."/>
            <person name="Susuki M."/>
            <person name="Suzuki K.-i.T."/>
            <person name="Hayashi T."/>
            <person name="Toyoda A."/>
            <person name="Oliveira C."/>
            <person name="Osipova E."/>
            <person name="Leigh N.D."/>
            <person name="Simon A."/>
            <person name="Yun M.H."/>
        </authorList>
    </citation>
    <scope>NUCLEOTIDE SEQUENCE</scope>
    <source>
        <strain evidence="1">20211129_DDA</strain>
        <tissue evidence="1">Liver</tissue>
    </source>
</reference>
<sequence length="211" mass="22775">MWKLPARKFSLPAILVSGVCVCTIAVPQPIIAAQAVTRRTKEIWVCLARHTTTGDEGSDSRTYPLQLSASAAPGEARCEWTKPPATCMRDPCRHPDSLHHAGRLAAFLRPRGVTVSSPGGPRITFAYWGGFAVANMLELRLTTPLTHVQGKAAVSDLAQPPSLLEATTPGSAHSPDHRGLEHDVRGMLRPSCLTPRACSSFTAVHDSRRNQ</sequence>
<dbReference type="Proteomes" id="UP001066276">
    <property type="component" value="Chromosome 6"/>
</dbReference>
<evidence type="ECO:0000313" key="2">
    <source>
        <dbReference type="Proteomes" id="UP001066276"/>
    </source>
</evidence>